<dbReference type="EMBL" id="JANJYI010000006">
    <property type="protein sequence ID" value="KAK2646225.1"/>
    <property type="molecule type" value="Genomic_DNA"/>
</dbReference>
<keyword evidence="3" id="KW-1185">Reference proteome</keyword>
<dbReference type="Proteomes" id="UP001280121">
    <property type="component" value="Unassembled WGS sequence"/>
</dbReference>
<gene>
    <name evidence="2" type="ORF">Ddye_021420</name>
</gene>
<organism evidence="2 3">
    <name type="scientific">Dipteronia dyeriana</name>
    <dbReference type="NCBI Taxonomy" id="168575"/>
    <lineage>
        <taxon>Eukaryota</taxon>
        <taxon>Viridiplantae</taxon>
        <taxon>Streptophyta</taxon>
        <taxon>Embryophyta</taxon>
        <taxon>Tracheophyta</taxon>
        <taxon>Spermatophyta</taxon>
        <taxon>Magnoliopsida</taxon>
        <taxon>eudicotyledons</taxon>
        <taxon>Gunneridae</taxon>
        <taxon>Pentapetalae</taxon>
        <taxon>rosids</taxon>
        <taxon>malvids</taxon>
        <taxon>Sapindales</taxon>
        <taxon>Sapindaceae</taxon>
        <taxon>Hippocastanoideae</taxon>
        <taxon>Acereae</taxon>
        <taxon>Dipteronia</taxon>
    </lineage>
</organism>
<feature type="compositionally biased region" description="Basic and acidic residues" evidence="1">
    <location>
        <begin position="1"/>
        <end position="25"/>
    </location>
</feature>
<sequence length="71" mass="8100">METGKETSEQQLHEYKEKEKSEEAKVGPSPKDLLRESIITNTDDTNKDNKSSRVVAENPEDVLAFSRSFTR</sequence>
<protein>
    <submittedName>
        <fullName evidence="2">Uncharacterized protein</fullName>
    </submittedName>
</protein>
<reference evidence="2" key="1">
    <citation type="journal article" date="2023" name="Plant J.">
        <title>Genome sequences and population genomics provide insights into the demographic history, inbreeding, and mutation load of two 'living fossil' tree species of Dipteronia.</title>
        <authorList>
            <person name="Feng Y."/>
            <person name="Comes H.P."/>
            <person name="Chen J."/>
            <person name="Zhu S."/>
            <person name="Lu R."/>
            <person name="Zhang X."/>
            <person name="Li P."/>
            <person name="Qiu J."/>
            <person name="Olsen K.M."/>
            <person name="Qiu Y."/>
        </authorList>
    </citation>
    <scope>NUCLEOTIDE SEQUENCE</scope>
    <source>
        <strain evidence="2">KIB01</strain>
    </source>
</reference>
<accession>A0AAD9U2N2</accession>
<evidence type="ECO:0000256" key="1">
    <source>
        <dbReference type="SAM" id="MobiDB-lite"/>
    </source>
</evidence>
<evidence type="ECO:0000313" key="3">
    <source>
        <dbReference type="Proteomes" id="UP001280121"/>
    </source>
</evidence>
<evidence type="ECO:0000313" key="2">
    <source>
        <dbReference type="EMBL" id="KAK2646225.1"/>
    </source>
</evidence>
<proteinExistence type="predicted"/>
<dbReference type="AlphaFoldDB" id="A0AAD9U2N2"/>
<feature type="region of interest" description="Disordered" evidence="1">
    <location>
        <begin position="1"/>
        <end position="55"/>
    </location>
</feature>
<name>A0AAD9U2N2_9ROSI</name>
<comment type="caution">
    <text evidence="2">The sequence shown here is derived from an EMBL/GenBank/DDBJ whole genome shotgun (WGS) entry which is preliminary data.</text>
</comment>